<dbReference type="InterPro" id="IPR001245">
    <property type="entry name" value="Ser-Thr/Tyr_kinase_cat_dom"/>
</dbReference>
<dbReference type="GO" id="GO:0004714">
    <property type="term" value="F:transmembrane receptor protein tyrosine kinase activity"/>
    <property type="evidence" value="ECO:0007669"/>
    <property type="project" value="InterPro"/>
</dbReference>
<dbReference type="Gene3D" id="1.10.510.10">
    <property type="entry name" value="Transferase(Phosphotransferase) domain 1"/>
    <property type="match status" value="1"/>
</dbReference>
<dbReference type="GO" id="GO:0009506">
    <property type="term" value="C:plasmodesma"/>
    <property type="evidence" value="ECO:0007669"/>
    <property type="project" value="TreeGrafter"/>
</dbReference>
<dbReference type="PROSITE" id="PS50011">
    <property type="entry name" value="PROTEIN_KINASE_DOM"/>
    <property type="match status" value="1"/>
</dbReference>
<dbReference type="PANTHER" id="PTHR27003">
    <property type="entry name" value="OS07G0166700 PROTEIN"/>
    <property type="match status" value="1"/>
</dbReference>
<gene>
    <name evidence="3" type="ORF">M8C21_002682</name>
</gene>
<feature type="compositionally biased region" description="Polar residues" evidence="1">
    <location>
        <begin position="383"/>
        <end position="397"/>
    </location>
</feature>
<proteinExistence type="predicted"/>
<keyword evidence="4" id="KW-1185">Reference proteome</keyword>
<dbReference type="InterPro" id="IPR011009">
    <property type="entry name" value="Kinase-like_dom_sf"/>
</dbReference>
<dbReference type="AlphaFoldDB" id="A0AAD5G2H7"/>
<dbReference type="Gene3D" id="3.30.200.20">
    <property type="entry name" value="Phosphorylase Kinase, domain 1"/>
    <property type="match status" value="1"/>
</dbReference>
<accession>A0AAD5G2H7</accession>
<organism evidence="3 4">
    <name type="scientific">Ambrosia artemisiifolia</name>
    <name type="common">Common ragweed</name>
    <dbReference type="NCBI Taxonomy" id="4212"/>
    <lineage>
        <taxon>Eukaryota</taxon>
        <taxon>Viridiplantae</taxon>
        <taxon>Streptophyta</taxon>
        <taxon>Embryophyta</taxon>
        <taxon>Tracheophyta</taxon>
        <taxon>Spermatophyta</taxon>
        <taxon>Magnoliopsida</taxon>
        <taxon>eudicotyledons</taxon>
        <taxon>Gunneridae</taxon>
        <taxon>Pentapetalae</taxon>
        <taxon>asterids</taxon>
        <taxon>campanulids</taxon>
        <taxon>Asterales</taxon>
        <taxon>Asteraceae</taxon>
        <taxon>Asteroideae</taxon>
        <taxon>Heliantheae alliance</taxon>
        <taxon>Heliantheae</taxon>
        <taxon>Ambrosia</taxon>
    </lineage>
</organism>
<feature type="compositionally biased region" description="Acidic residues" evidence="1">
    <location>
        <begin position="460"/>
        <end position="470"/>
    </location>
</feature>
<feature type="region of interest" description="Disordered" evidence="1">
    <location>
        <begin position="456"/>
        <end position="574"/>
    </location>
</feature>
<dbReference type="EMBL" id="JAMZMK010011982">
    <property type="protein sequence ID" value="KAI7725291.1"/>
    <property type="molecule type" value="Genomic_DNA"/>
</dbReference>
<dbReference type="Proteomes" id="UP001206925">
    <property type="component" value="Unassembled WGS sequence"/>
</dbReference>
<protein>
    <recommendedName>
        <fullName evidence="2">Protein kinase domain-containing protein</fullName>
    </recommendedName>
</protein>
<dbReference type="GO" id="GO:0005886">
    <property type="term" value="C:plasma membrane"/>
    <property type="evidence" value="ECO:0007669"/>
    <property type="project" value="TreeGrafter"/>
</dbReference>
<sequence>MSITGDGLDHLRIPYDKIQFGEKLESQGYGTVYKGKFDDQLVALKKLNITNIATIKPKLLAEILTISRFQKHPNLVALLGVCDEKSNKIILVYEYVAGGNLGGTRLERLNTIQRLELCLGAARGLCYLHTGLDDATIVHGNITFSKILLNLDTNSSKLEAKVSSFGLSKIMPGKSDAEYSNGVAQERTKESDVCSFGMLLLELLCGSRNVPDTDEACEIYHVSELVPKKMKQNKLRQTVDIHIRHKIEMQALETYAEIACQCVMENPEDRPDMVKVVEKLEKALILQENPKDRPDMVKVVEEREMALILKENPKDRPDMGKVVEEREMALILKENPKDRPGMVKVVGELEKALILQDSNNNDQVITKESNEEENESKSPTESVYNEMSTTHTNTTEDQTMDAFDSSNKLMIIKEIKEDDKSMDVTSNNEKNIVEATNTGGKATDVQIFGSCGIGQPEVVVGEDDHEGDDNGETRSSDITKEEPKRNEETTDGGKVSDKIIASSNGNSLSEVPVGEDDDDQEGDDIGETMSSTITKEVQNSAVSGSNGKASNSAIQIQKSESTRSNSTCSESSNGDDTAPLAFLLPKSHGNVEKTSRCSDNYWYCFCSWLQFISDRVVFYGGLFWNKLVNCLANEIKEKSSTSYIHDRFLSTKLLFVRFCV</sequence>
<dbReference type="InterPro" id="IPR045272">
    <property type="entry name" value="ANXUR1/2-like"/>
</dbReference>
<name>A0AAD5G2H7_AMBAR</name>
<dbReference type="SUPFAM" id="SSF56112">
    <property type="entry name" value="Protein kinase-like (PK-like)"/>
    <property type="match status" value="1"/>
</dbReference>
<comment type="caution">
    <text evidence="3">The sequence shown here is derived from an EMBL/GenBank/DDBJ whole genome shotgun (WGS) entry which is preliminary data.</text>
</comment>
<dbReference type="InterPro" id="IPR000719">
    <property type="entry name" value="Prot_kinase_dom"/>
</dbReference>
<feature type="region of interest" description="Disordered" evidence="1">
    <location>
        <begin position="360"/>
        <end position="400"/>
    </location>
</feature>
<feature type="compositionally biased region" description="Acidic residues" evidence="1">
    <location>
        <begin position="513"/>
        <end position="526"/>
    </location>
</feature>
<feature type="domain" description="Protein kinase" evidence="2">
    <location>
        <begin position="18"/>
        <end position="284"/>
    </location>
</feature>
<feature type="compositionally biased region" description="Low complexity" evidence="1">
    <location>
        <begin position="562"/>
        <end position="572"/>
    </location>
</feature>
<evidence type="ECO:0000256" key="1">
    <source>
        <dbReference type="SAM" id="MobiDB-lite"/>
    </source>
</evidence>
<reference evidence="3" key="1">
    <citation type="submission" date="2022-06" db="EMBL/GenBank/DDBJ databases">
        <title>Uncovering the hologenomic basis of an extraordinary plant invasion.</title>
        <authorList>
            <person name="Bieker V.C."/>
            <person name="Martin M.D."/>
            <person name="Gilbert T."/>
            <person name="Hodgins K."/>
            <person name="Battlay P."/>
            <person name="Petersen B."/>
            <person name="Wilson J."/>
        </authorList>
    </citation>
    <scope>NUCLEOTIDE SEQUENCE</scope>
    <source>
        <strain evidence="3">AA19_3_7</strain>
        <tissue evidence="3">Leaf</tissue>
    </source>
</reference>
<evidence type="ECO:0000313" key="4">
    <source>
        <dbReference type="Proteomes" id="UP001206925"/>
    </source>
</evidence>
<evidence type="ECO:0000259" key="2">
    <source>
        <dbReference type="PROSITE" id="PS50011"/>
    </source>
</evidence>
<dbReference type="PANTHER" id="PTHR27003:SF363">
    <property type="entry name" value="PROTEIN KINASE DOMAIN-CONTAINING PROTEIN"/>
    <property type="match status" value="1"/>
</dbReference>
<feature type="compositionally biased region" description="Polar residues" evidence="1">
    <location>
        <begin position="528"/>
        <end position="558"/>
    </location>
</feature>
<evidence type="ECO:0000313" key="3">
    <source>
        <dbReference type="EMBL" id="KAI7725291.1"/>
    </source>
</evidence>
<dbReference type="GO" id="GO:0005524">
    <property type="term" value="F:ATP binding"/>
    <property type="evidence" value="ECO:0007669"/>
    <property type="project" value="InterPro"/>
</dbReference>
<feature type="compositionally biased region" description="Basic and acidic residues" evidence="1">
    <location>
        <begin position="471"/>
        <end position="488"/>
    </location>
</feature>
<dbReference type="Pfam" id="PF07714">
    <property type="entry name" value="PK_Tyr_Ser-Thr"/>
    <property type="match status" value="1"/>
</dbReference>